<gene>
    <name evidence="1" type="ORF">Fot_37235</name>
</gene>
<dbReference type="Proteomes" id="UP001604277">
    <property type="component" value="Unassembled WGS sequence"/>
</dbReference>
<keyword evidence="2" id="KW-1185">Reference proteome</keyword>
<dbReference type="AlphaFoldDB" id="A0ABD1SRP4"/>
<organism evidence="1 2">
    <name type="scientific">Forsythia ovata</name>
    <dbReference type="NCBI Taxonomy" id="205694"/>
    <lineage>
        <taxon>Eukaryota</taxon>
        <taxon>Viridiplantae</taxon>
        <taxon>Streptophyta</taxon>
        <taxon>Embryophyta</taxon>
        <taxon>Tracheophyta</taxon>
        <taxon>Spermatophyta</taxon>
        <taxon>Magnoliopsida</taxon>
        <taxon>eudicotyledons</taxon>
        <taxon>Gunneridae</taxon>
        <taxon>Pentapetalae</taxon>
        <taxon>asterids</taxon>
        <taxon>lamiids</taxon>
        <taxon>Lamiales</taxon>
        <taxon>Oleaceae</taxon>
        <taxon>Forsythieae</taxon>
        <taxon>Forsythia</taxon>
    </lineage>
</organism>
<comment type="caution">
    <text evidence="1">The sequence shown here is derived from an EMBL/GenBank/DDBJ whole genome shotgun (WGS) entry which is preliminary data.</text>
</comment>
<accession>A0ABD1SRP4</accession>
<evidence type="ECO:0000313" key="1">
    <source>
        <dbReference type="EMBL" id="KAL2503387.1"/>
    </source>
</evidence>
<reference evidence="2" key="1">
    <citation type="submission" date="2024-07" db="EMBL/GenBank/DDBJ databases">
        <title>Two chromosome-level genome assemblies of Korean endemic species Abeliophyllum distichum and Forsythia ovata (Oleaceae).</title>
        <authorList>
            <person name="Jang H."/>
        </authorList>
    </citation>
    <scope>NUCLEOTIDE SEQUENCE [LARGE SCALE GENOMIC DNA]</scope>
</reference>
<protein>
    <submittedName>
        <fullName evidence="1">Uncharacterized protein</fullName>
    </submittedName>
</protein>
<dbReference type="EMBL" id="JBFOLJ010000010">
    <property type="protein sequence ID" value="KAL2503387.1"/>
    <property type="molecule type" value="Genomic_DNA"/>
</dbReference>
<proteinExistence type="predicted"/>
<sequence length="145" mass="15404">MKVEEEGASFLGVVGTGGSRTTKFCSAHSVIHRTPSSVTTIITTFLSRSTSARAAGDTGLKAVFSATSQLAVAARKRSGPSRKPTLVQSQMVPVKENRVLIRIVRIRASPLPPCRPLILPPSLPLAPSVPAPKLVRPCRSQIINL</sequence>
<evidence type="ECO:0000313" key="2">
    <source>
        <dbReference type="Proteomes" id="UP001604277"/>
    </source>
</evidence>
<name>A0ABD1SRP4_9LAMI</name>